<evidence type="ECO:0000256" key="1">
    <source>
        <dbReference type="SAM" id="MobiDB-lite"/>
    </source>
</evidence>
<dbReference type="Proteomes" id="UP000618795">
    <property type="component" value="Unassembled WGS sequence"/>
</dbReference>
<protein>
    <submittedName>
        <fullName evidence="2">Uncharacterized protein</fullName>
    </submittedName>
</protein>
<evidence type="ECO:0000313" key="2">
    <source>
        <dbReference type="EMBL" id="GGV12244.1"/>
    </source>
</evidence>
<comment type="caution">
    <text evidence="2">The sequence shown here is derived from an EMBL/GenBank/DDBJ whole genome shotgun (WGS) entry which is preliminary data.</text>
</comment>
<reference evidence="2" key="2">
    <citation type="submission" date="2020-09" db="EMBL/GenBank/DDBJ databases">
        <authorList>
            <person name="Sun Q."/>
            <person name="Ohkuma M."/>
        </authorList>
    </citation>
    <scope>NUCLEOTIDE SEQUENCE</scope>
    <source>
        <strain evidence="2">JCM 4369</strain>
    </source>
</reference>
<feature type="region of interest" description="Disordered" evidence="1">
    <location>
        <begin position="98"/>
        <end position="118"/>
    </location>
</feature>
<gene>
    <name evidence="2" type="ORF">GCM10010260_58600</name>
</gene>
<reference evidence="2" key="1">
    <citation type="journal article" date="2014" name="Int. J. Syst. Evol. Microbiol.">
        <title>Complete genome sequence of Corynebacterium casei LMG S-19264T (=DSM 44701T), isolated from a smear-ripened cheese.</title>
        <authorList>
            <consortium name="US DOE Joint Genome Institute (JGI-PGF)"/>
            <person name="Walter F."/>
            <person name="Albersmeier A."/>
            <person name="Kalinowski J."/>
            <person name="Ruckert C."/>
        </authorList>
    </citation>
    <scope>NUCLEOTIDE SEQUENCE</scope>
    <source>
        <strain evidence="2">JCM 4369</strain>
    </source>
</reference>
<feature type="region of interest" description="Disordered" evidence="1">
    <location>
        <begin position="1"/>
        <end position="29"/>
    </location>
</feature>
<organism evidence="2 3">
    <name type="scientific">Streptomyces filipinensis</name>
    <dbReference type="NCBI Taxonomy" id="66887"/>
    <lineage>
        <taxon>Bacteria</taxon>
        <taxon>Bacillati</taxon>
        <taxon>Actinomycetota</taxon>
        <taxon>Actinomycetes</taxon>
        <taxon>Kitasatosporales</taxon>
        <taxon>Streptomycetaceae</taxon>
        <taxon>Streptomyces</taxon>
    </lineage>
</organism>
<keyword evidence="3" id="KW-1185">Reference proteome</keyword>
<evidence type="ECO:0000313" key="3">
    <source>
        <dbReference type="Proteomes" id="UP000618795"/>
    </source>
</evidence>
<sequence length="176" mass="18228">MRLAASVQLGGPFEPTDVDAGRSGPDLGDDWTRRWTVSRVSAIQPISGIIQDSDGAMTPVDWTSRPWRYPLPRPGAARPPAPPGRGARLVRLHRSPEPLVEHVPGPSGTGAEPGPVEDPHKKLAAVATAVAALTVGASDAASAQAAEPAAHHVAWEQGQAPGARAGSLTAGIYVRI</sequence>
<proteinExistence type="predicted"/>
<accession>A0A918MCZ8</accession>
<name>A0A918MCZ8_9ACTN</name>
<dbReference type="EMBL" id="BMTD01000015">
    <property type="protein sequence ID" value="GGV12244.1"/>
    <property type="molecule type" value="Genomic_DNA"/>
</dbReference>
<dbReference type="AlphaFoldDB" id="A0A918MCZ8"/>